<evidence type="ECO:0000256" key="2">
    <source>
        <dbReference type="ARBA" id="ARBA00004613"/>
    </source>
</evidence>
<evidence type="ECO:0000256" key="4">
    <source>
        <dbReference type="ARBA" id="ARBA00022525"/>
    </source>
</evidence>
<evidence type="ECO:0000256" key="9">
    <source>
        <dbReference type="ARBA" id="ARBA00023326"/>
    </source>
</evidence>
<evidence type="ECO:0000256" key="7">
    <source>
        <dbReference type="ARBA" id="ARBA00023277"/>
    </source>
</evidence>
<evidence type="ECO:0000256" key="11">
    <source>
        <dbReference type="RuleBase" id="RU361208"/>
    </source>
</evidence>
<evidence type="ECO:0000313" key="12">
    <source>
        <dbReference type="EMBL" id="KAF9884123.1"/>
    </source>
</evidence>
<keyword evidence="4" id="KW-0964">Secreted</keyword>
<dbReference type="Proteomes" id="UP001194746">
    <property type="component" value="Unassembled WGS sequence"/>
</dbReference>
<dbReference type="InterPro" id="IPR009939">
    <property type="entry name" value="Chitosanase_fungal"/>
</dbReference>
<protein>
    <recommendedName>
        <fullName evidence="11">Endo-chitosanase</fullName>
        <ecNumber evidence="11">3.2.1.132</ecNumber>
    </recommendedName>
</protein>
<dbReference type="GO" id="GO:0005576">
    <property type="term" value="C:extracellular region"/>
    <property type="evidence" value="ECO:0007669"/>
    <property type="project" value="UniProtKB-SubCell"/>
</dbReference>
<gene>
    <name evidence="12" type="ORF">FE257_002295</name>
</gene>
<reference evidence="12" key="1">
    <citation type="journal article" date="2019" name="Beilstein J. Org. Chem.">
        <title>Nanangenines: drimane sesquiterpenoids as the dominant metabolite cohort of a novel Australian fungus, Aspergillus nanangensis.</title>
        <authorList>
            <person name="Lacey H.J."/>
            <person name="Gilchrist C.L.M."/>
            <person name="Crombie A."/>
            <person name="Kalaitzis J.A."/>
            <person name="Vuong D."/>
            <person name="Rutledge P.J."/>
            <person name="Turner P."/>
            <person name="Pitt J.I."/>
            <person name="Lacey E."/>
            <person name="Chooi Y.H."/>
            <person name="Piggott A.M."/>
        </authorList>
    </citation>
    <scope>NUCLEOTIDE SEQUENCE</scope>
    <source>
        <strain evidence="12">MST-FP2251</strain>
    </source>
</reference>
<dbReference type="EC" id="3.2.1.132" evidence="11"/>
<evidence type="ECO:0000256" key="10">
    <source>
        <dbReference type="ARBA" id="ARBA00029386"/>
    </source>
</evidence>
<feature type="chain" id="PRO_5041783444" description="Endo-chitosanase" evidence="11">
    <location>
        <begin position="24"/>
        <end position="270"/>
    </location>
</feature>
<comment type="subcellular location">
    <subcellularLocation>
        <location evidence="2 11">Secreted</location>
    </subcellularLocation>
</comment>
<reference evidence="12" key="2">
    <citation type="submission" date="2020-02" db="EMBL/GenBank/DDBJ databases">
        <authorList>
            <person name="Gilchrist C.L.M."/>
            <person name="Chooi Y.-H."/>
        </authorList>
    </citation>
    <scope>NUCLEOTIDE SEQUENCE</scope>
    <source>
        <strain evidence="12">MST-FP2251</strain>
    </source>
</reference>
<sequence>MKFTNKINQLALVAMLFSSTSLSQTVESPTTGPPASSFAAASTMPAEALRAAAARASKVPKLAQYPVAVDPSSKKSTIHSDWASFNQGAALSWIADMDVDCDGVNHECEGNPDGQSKTNWGALDAFQVPYIVIPDKFLSANPAMLTGNNIAAVICDGKILYGILGDTNGDTPQVTGEASWLMARTCFPNDGLNGIKGHNAADVTYILFTGPNSVLPHSAVDDKYITDFDMLRSMGDRLLNDLISNLDLSGEQGITSGAPRSTAMGAVHGI</sequence>
<feature type="signal peptide" evidence="11">
    <location>
        <begin position="1"/>
        <end position="23"/>
    </location>
</feature>
<keyword evidence="8 11" id="KW-0326">Glycosidase</keyword>
<evidence type="ECO:0000256" key="1">
    <source>
        <dbReference type="ARBA" id="ARBA00000405"/>
    </source>
</evidence>
<evidence type="ECO:0000313" key="13">
    <source>
        <dbReference type="Proteomes" id="UP001194746"/>
    </source>
</evidence>
<keyword evidence="7" id="KW-0119">Carbohydrate metabolism</keyword>
<evidence type="ECO:0000256" key="5">
    <source>
        <dbReference type="ARBA" id="ARBA00022729"/>
    </source>
</evidence>
<comment type="function">
    <text evidence="10">Chitosanase catalyzing the endo-type cleavage of chitosan, the deacylated form of chitin. Chitosanase may be crucial in the degradation of the deacetylated portion of chitin in the fungal cell wall. Chitoolisaccharides produced by the hydrolysis of partially N-acetylated chitosan are known to have many biological activities, including antibacterial activity, immune-enhancing effects, and elicitor activity.</text>
</comment>
<accession>A0AAD4CD73</accession>
<keyword evidence="5 11" id="KW-0732">Signal</keyword>
<keyword evidence="6 11" id="KW-0378">Hydrolase</keyword>
<dbReference type="PANTHER" id="PTHR42061:SF4">
    <property type="entry name" value="ENDO-CHITOSANASE"/>
    <property type="match status" value="1"/>
</dbReference>
<evidence type="ECO:0000256" key="6">
    <source>
        <dbReference type="ARBA" id="ARBA00022801"/>
    </source>
</evidence>
<name>A0AAD4CD73_ASPNN</name>
<dbReference type="GO" id="GO:0000272">
    <property type="term" value="P:polysaccharide catabolic process"/>
    <property type="evidence" value="ECO:0007669"/>
    <property type="project" value="UniProtKB-KW"/>
</dbReference>
<organism evidence="12 13">
    <name type="scientific">Aspergillus nanangensis</name>
    <dbReference type="NCBI Taxonomy" id="2582783"/>
    <lineage>
        <taxon>Eukaryota</taxon>
        <taxon>Fungi</taxon>
        <taxon>Dikarya</taxon>
        <taxon>Ascomycota</taxon>
        <taxon>Pezizomycotina</taxon>
        <taxon>Eurotiomycetes</taxon>
        <taxon>Eurotiomycetidae</taxon>
        <taxon>Eurotiales</taxon>
        <taxon>Aspergillaceae</taxon>
        <taxon>Aspergillus</taxon>
        <taxon>Aspergillus subgen. Circumdati</taxon>
    </lineage>
</organism>
<dbReference type="EMBL" id="VCAU01000133">
    <property type="protein sequence ID" value="KAF9884123.1"/>
    <property type="molecule type" value="Genomic_DNA"/>
</dbReference>
<keyword evidence="13" id="KW-1185">Reference proteome</keyword>
<dbReference type="AlphaFoldDB" id="A0AAD4CD73"/>
<comment type="catalytic activity">
    <reaction evidence="1 11">
        <text>Endohydrolysis of beta-(1-&gt;4)-linkages between D-glucosamine residues in a partly acetylated chitosan.</text>
        <dbReference type="EC" id="3.2.1.132"/>
    </reaction>
</comment>
<comment type="similarity">
    <text evidence="3 11">Belongs to the glycosyl hydrolase 75 family.</text>
</comment>
<dbReference type="Pfam" id="PF07335">
    <property type="entry name" value="Glyco_hydro_75"/>
    <property type="match status" value="1"/>
</dbReference>
<comment type="caution">
    <text evidence="12">The sequence shown here is derived from an EMBL/GenBank/DDBJ whole genome shotgun (WGS) entry which is preliminary data.</text>
</comment>
<keyword evidence="9 11" id="KW-0624">Polysaccharide degradation</keyword>
<evidence type="ECO:0000256" key="8">
    <source>
        <dbReference type="ARBA" id="ARBA00023295"/>
    </source>
</evidence>
<dbReference type="GO" id="GO:0016977">
    <property type="term" value="F:chitosanase activity"/>
    <property type="evidence" value="ECO:0007669"/>
    <property type="project" value="UniProtKB-EC"/>
</dbReference>
<dbReference type="PANTHER" id="PTHR42061">
    <property type="entry name" value="ENDO-CHITOSANASE"/>
    <property type="match status" value="1"/>
</dbReference>
<proteinExistence type="inferred from homology"/>
<evidence type="ECO:0000256" key="3">
    <source>
        <dbReference type="ARBA" id="ARBA00007799"/>
    </source>
</evidence>